<dbReference type="InterPro" id="IPR015956">
    <property type="entry name" value="Peniciliin-bd_prot_C_sf"/>
</dbReference>
<evidence type="ECO:0000256" key="3">
    <source>
        <dbReference type="ARBA" id="ARBA00007164"/>
    </source>
</evidence>
<dbReference type="RefSeq" id="WP_343800312.1">
    <property type="nucleotide sequence ID" value="NZ_BAAADJ010000050.1"/>
</dbReference>
<keyword evidence="8" id="KW-0378">Hydrolase</keyword>
<feature type="domain" description="Peptidase S11 D-Ala-D-Ala carboxypeptidase A C-terminal" evidence="15">
    <location>
        <begin position="302"/>
        <end position="407"/>
    </location>
</feature>
<dbReference type="PRINTS" id="PR00725">
    <property type="entry name" value="DADACBPTASE1"/>
</dbReference>
<dbReference type="PANTHER" id="PTHR21581:SF11">
    <property type="entry name" value="D-ALANYL-D-ALANINE CARBOXYPEPTIDASE DACA"/>
    <property type="match status" value="1"/>
</dbReference>
<evidence type="ECO:0000256" key="10">
    <source>
        <dbReference type="ARBA" id="ARBA00022984"/>
    </source>
</evidence>
<keyword evidence="6" id="KW-0645">Protease</keyword>
<proteinExistence type="inferred from homology"/>
<dbReference type="EC" id="3.4.16.4" evidence="4"/>
<keyword evidence="9" id="KW-0133">Cell shape</keyword>
<dbReference type="InterPro" id="IPR037167">
    <property type="entry name" value="Peptidase_S11_C_sf"/>
</dbReference>
<evidence type="ECO:0000259" key="15">
    <source>
        <dbReference type="SMART" id="SM00936"/>
    </source>
</evidence>
<dbReference type="EMBL" id="BAAADJ010000050">
    <property type="protein sequence ID" value="GAA0337177.1"/>
    <property type="molecule type" value="Genomic_DNA"/>
</dbReference>
<feature type="signal peptide" evidence="14">
    <location>
        <begin position="1"/>
        <end position="31"/>
    </location>
</feature>
<comment type="pathway">
    <text evidence="2">Cell wall biogenesis; peptidoglycan biosynthesis.</text>
</comment>
<evidence type="ECO:0000256" key="9">
    <source>
        <dbReference type="ARBA" id="ARBA00022960"/>
    </source>
</evidence>
<keyword evidence="11" id="KW-0961">Cell wall biogenesis/degradation</keyword>
<dbReference type="SUPFAM" id="SSF69189">
    <property type="entry name" value="Penicillin-binding protein associated domain"/>
    <property type="match status" value="1"/>
</dbReference>
<keyword evidence="17" id="KW-1185">Reference proteome</keyword>
<evidence type="ECO:0000256" key="1">
    <source>
        <dbReference type="ARBA" id="ARBA00003217"/>
    </source>
</evidence>
<reference evidence="17" key="1">
    <citation type="journal article" date="2019" name="Int. J. Syst. Evol. Microbiol.">
        <title>The Global Catalogue of Microorganisms (GCM) 10K type strain sequencing project: providing services to taxonomists for standard genome sequencing and annotation.</title>
        <authorList>
            <consortium name="The Broad Institute Genomics Platform"/>
            <consortium name="The Broad Institute Genome Sequencing Center for Infectious Disease"/>
            <person name="Wu L."/>
            <person name="Ma J."/>
        </authorList>
    </citation>
    <scope>NUCLEOTIDE SEQUENCE [LARGE SCALE GENOMIC DNA]</scope>
    <source>
        <strain evidence="17">JCM 9731</strain>
    </source>
</reference>
<organism evidence="16 17">
    <name type="scientific">Bacillus carboniphilus</name>
    <dbReference type="NCBI Taxonomy" id="86663"/>
    <lineage>
        <taxon>Bacteria</taxon>
        <taxon>Bacillati</taxon>
        <taxon>Bacillota</taxon>
        <taxon>Bacilli</taxon>
        <taxon>Bacillales</taxon>
        <taxon>Bacillaceae</taxon>
        <taxon>Bacillus</taxon>
    </lineage>
</organism>
<dbReference type="InterPro" id="IPR012907">
    <property type="entry name" value="Peptidase_S11_C"/>
</dbReference>
<comment type="catalytic activity">
    <reaction evidence="12">
        <text>Preferential cleavage: (Ac)2-L-Lys-D-Ala-|-D-Ala. Also transpeptidation of peptidyl-alanyl moieties that are N-acyl substituents of D-alanine.</text>
        <dbReference type="EC" id="3.4.16.4"/>
    </reaction>
</comment>
<dbReference type="PANTHER" id="PTHR21581">
    <property type="entry name" value="D-ALANYL-D-ALANINE CARBOXYPEPTIDASE"/>
    <property type="match status" value="1"/>
</dbReference>
<evidence type="ECO:0000313" key="16">
    <source>
        <dbReference type="EMBL" id="GAA0337177.1"/>
    </source>
</evidence>
<comment type="caution">
    <text evidence="16">The sequence shown here is derived from an EMBL/GenBank/DDBJ whole genome shotgun (WGS) entry which is preliminary data.</text>
</comment>
<evidence type="ECO:0000256" key="2">
    <source>
        <dbReference type="ARBA" id="ARBA00004752"/>
    </source>
</evidence>
<feature type="chain" id="PRO_5047083597" description="serine-type D-Ala-D-Ala carboxypeptidase" evidence="14">
    <location>
        <begin position="32"/>
        <end position="437"/>
    </location>
</feature>
<keyword evidence="7 14" id="KW-0732">Signal</keyword>
<protein>
    <recommendedName>
        <fullName evidence="4">serine-type D-Ala-D-Ala carboxypeptidase</fullName>
        <ecNumber evidence="4">3.4.16.4</ecNumber>
    </recommendedName>
</protein>
<dbReference type="SMART" id="SM00936">
    <property type="entry name" value="PBP5_C"/>
    <property type="match status" value="1"/>
</dbReference>
<keyword evidence="10" id="KW-0573">Peptidoglycan synthesis</keyword>
<name>A0ABP3G5Z1_9BACI</name>
<dbReference type="Pfam" id="PF00768">
    <property type="entry name" value="Peptidase_S11"/>
    <property type="match status" value="1"/>
</dbReference>
<dbReference type="Proteomes" id="UP001500782">
    <property type="component" value="Unassembled WGS sequence"/>
</dbReference>
<dbReference type="GO" id="GO:0004180">
    <property type="term" value="F:carboxypeptidase activity"/>
    <property type="evidence" value="ECO:0007669"/>
    <property type="project" value="UniProtKB-KW"/>
</dbReference>
<evidence type="ECO:0000256" key="6">
    <source>
        <dbReference type="ARBA" id="ARBA00022670"/>
    </source>
</evidence>
<accession>A0ABP3G5Z1</accession>
<evidence type="ECO:0000313" key="17">
    <source>
        <dbReference type="Proteomes" id="UP001500782"/>
    </source>
</evidence>
<dbReference type="InterPro" id="IPR001967">
    <property type="entry name" value="Peptidase_S11_N"/>
</dbReference>
<evidence type="ECO:0000256" key="7">
    <source>
        <dbReference type="ARBA" id="ARBA00022729"/>
    </source>
</evidence>
<comment type="similarity">
    <text evidence="3 13">Belongs to the peptidase S11 family.</text>
</comment>
<evidence type="ECO:0000256" key="5">
    <source>
        <dbReference type="ARBA" id="ARBA00022645"/>
    </source>
</evidence>
<gene>
    <name evidence="16" type="primary">dacA</name>
    <name evidence="16" type="ORF">GCM10008967_29350</name>
</gene>
<dbReference type="InterPro" id="IPR012338">
    <property type="entry name" value="Beta-lactam/transpept-like"/>
</dbReference>
<evidence type="ECO:0000256" key="13">
    <source>
        <dbReference type="RuleBase" id="RU004016"/>
    </source>
</evidence>
<dbReference type="Gene3D" id="3.40.710.10">
    <property type="entry name" value="DD-peptidase/beta-lactamase superfamily"/>
    <property type="match status" value="1"/>
</dbReference>
<comment type="function">
    <text evidence="1">Removes C-terminal D-alanyl residues from sugar-peptide cell wall precursors.</text>
</comment>
<dbReference type="Pfam" id="PF07943">
    <property type="entry name" value="PBP5_C"/>
    <property type="match status" value="1"/>
</dbReference>
<dbReference type="InterPro" id="IPR018044">
    <property type="entry name" value="Peptidase_S11"/>
</dbReference>
<evidence type="ECO:0000256" key="4">
    <source>
        <dbReference type="ARBA" id="ARBA00012448"/>
    </source>
</evidence>
<evidence type="ECO:0000256" key="12">
    <source>
        <dbReference type="ARBA" id="ARBA00034000"/>
    </source>
</evidence>
<evidence type="ECO:0000256" key="14">
    <source>
        <dbReference type="SAM" id="SignalP"/>
    </source>
</evidence>
<sequence>MKRASKITMIFSLVWMTLFTSIFSVENTAKAATDPLGLTAEAAMLIDADTGKILYEKNADTVLGVASMSKMLTEYIVLEAIHDGKITWQQEVTIDEYIHKLSAAPGLSNIGLTQGEAYTVEELYQAMAIHSANAATVALAQVISGSETNFVKLMNEKAAELGLKDFKFVNSTGLNNSSLLGNHPQGTGETDENVMSARATAKLAYLLINDYPEVLDTASMPRLPFRDGREYTNFNWMLPGLIYEYQGMDGLKTGSTDFAGYAITGTAKRDGKRFISVIMKTDTREARFSETETLLNYAFSNFDTKELVKEGYQAEGQDSIEVKKGKEDSVQVATETPISMMIRNGEEELYQPKLVLEKESLTAPVKKGEVVGYVTVEYTGEGPSGFITDEGNQTIQVPVITTEQVEKANWFVLLMRGIGDFFSGLFSTIVDTITGWF</sequence>
<dbReference type="SUPFAM" id="SSF56601">
    <property type="entry name" value="beta-lactamase/transpeptidase-like"/>
    <property type="match status" value="1"/>
</dbReference>
<evidence type="ECO:0000256" key="11">
    <source>
        <dbReference type="ARBA" id="ARBA00023316"/>
    </source>
</evidence>
<evidence type="ECO:0000256" key="8">
    <source>
        <dbReference type="ARBA" id="ARBA00022801"/>
    </source>
</evidence>
<keyword evidence="5 16" id="KW-0121">Carboxypeptidase</keyword>
<dbReference type="Gene3D" id="2.60.410.10">
    <property type="entry name" value="D-Ala-D-Ala carboxypeptidase, C-terminal domain"/>
    <property type="match status" value="1"/>
</dbReference>